<feature type="non-terminal residue" evidence="2">
    <location>
        <position position="306"/>
    </location>
</feature>
<feature type="non-terminal residue" evidence="2">
    <location>
        <position position="1"/>
    </location>
</feature>
<protein>
    <submittedName>
        <fullName evidence="2">Uncharacterized protein</fullName>
    </submittedName>
</protein>
<evidence type="ECO:0000313" key="2">
    <source>
        <dbReference type="EMBL" id="GAG75093.1"/>
    </source>
</evidence>
<feature type="coiled-coil region" evidence="1">
    <location>
        <begin position="188"/>
        <end position="215"/>
    </location>
</feature>
<sequence length="306" mass="34218">IVNAETETERLALIKNLDLGEIETTRLKDSIKLNQDLAEARRESTKAIDEATLKTAELQKEILLQEKALSGDVKNIEDERLEDQKENLEKRIALLKEDSIKRLELEKQLNDLKLQDQETALEKEEEAVEKSAEKRTEAIQAASELATEIIRINNEKRLKTIDDTLSAIEERQNSLRASAERGNEDAVKSLAESEKREAEVRLEKEKELKRQQRIEAGLAAFQVFSANAQEDPKTALSKTIKDVSLLTAFIGALPSFFVGTEDTGKAGNSLDSNGGRLSILHDNERVMTAEQNKKLGGISNESLVQL</sequence>
<accession>X1AS22</accession>
<name>X1AS22_9ZZZZ</name>
<feature type="coiled-coil region" evidence="1">
    <location>
        <begin position="41"/>
        <end position="141"/>
    </location>
</feature>
<gene>
    <name evidence="2" type="ORF">S01H4_30572</name>
</gene>
<dbReference type="AlphaFoldDB" id="X1AS22"/>
<dbReference type="EMBL" id="BART01015794">
    <property type="protein sequence ID" value="GAG75093.1"/>
    <property type="molecule type" value="Genomic_DNA"/>
</dbReference>
<reference evidence="2" key="1">
    <citation type="journal article" date="2014" name="Front. Microbiol.">
        <title>High frequency of phylogenetically diverse reductive dehalogenase-homologous genes in deep subseafloor sedimentary metagenomes.</title>
        <authorList>
            <person name="Kawai M."/>
            <person name="Futagami T."/>
            <person name="Toyoda A."/>
            <person name="Takaki Y."/>
            <person name="Nishi S."/>
            <person name="Hori S."/>
            <person name="Arai W."/>
            <person name="Tsubouchi T."/>
            <person name="Morono Y."/>
            <person name="Uchiyama I."/>
            <person name="Ito T."/>
            <person name="Fujiyama A."/>
            <person name="Inagaki F."/>
            <person name="Takami H."/>
        </authorList>
    </citation>
    <scope>NUCLEOTIDE SEQUENCE</scope>
    <source>
        <strain evidence="2">Expedition CK06-06</strain>
    </source>
</reference>
<proteinExistence type="predicted"/>
<organism evidence="2">
    <name type="scientific">marine sediment metagenome</name>
    <dbReference type="NCBI Taxonomy" id="412755"/>
    <lineage>
        <taxon>unclassified sequences</taxon>
        <taxon>metagenomes</taxon>
        <taxon>ecological metagenomes</taxon>
    </lineage>
</organism>
<evidence type="ECO:0000256" key="1">
    <source>
        <dbReference type="SAM" id="Coils"/>
    </source>
</evidence>
<comment type="caution">
    <text evidence="2">The sequence shown here is derived from an EMBL/GenBank/DDBJ whole genome shotgun (WGS) entry which is preliminary data.</text>
</comment>
<keyword evidence="1" id="KW-0175">Coiled coil</keyword>